<dbReference type="Gene3D" id="2.60.120.200">
    <property type="match status" value="1"/>
</dbReference>
<dbReference type="EMBL" id="MLAK01001440">
    <property type="protein sequence ID" value="OHS93030.1"/>
    <property type="molecule type" value="Genomic_DNA"/>
</dbReference>
<dbReference type="InterPro" id="IPR050865">
    <property type="entry name" value="BEACH_Domain"/>
</dbReference>
<dbReference type="InterPro" id="IPR013320">
    <property type="entry name" value="ConA-like_dom_sf"/>
</dbReference>
<dbReference type="VEuPathDB" id="TrichDB:TRFO_40643"/>
<dbReference type="InterPro" id="IPR036372">
    <property type="entry name" value="BEACH_dom_sf"/>
</dbReference>
<gene>
    <name evidence="1" type="ORF">TRFO_40643</name>
</gene>
<organism evidence="1 2">
    <name type="scientific">Tritrichomonas foetus</name>
    <dbReference type="NCBI Taxonomy" id="1144522"/>
    <lineage>
        <taxon>Eukaryota</taxon>
        <taxon>Metamonada</taxon>
        <taxon>Parabasalia</taxon>
        <taxon>Tritrichomonadida</taxon>
        <taxon>Tritrichomonadidae</taxon>
        <taxon>Tritrichomonas</taxon>
    </lineage>
</organism>
<reference evidence="1" key="1">
    <citation type="submission" date="2016-10" db="EMBL/GenBank/DDBJ databases">
        <authorList>
            <person name="Benchimol M."/>
            <person name="Almeida L.G."/>
            <person name="Vasconcelos A.T."/>
            <person name="Perreira-Neves A."/>
            <person name="Rosa I.A."/>
            <person name="Tasca T."/>
            <person name="Bogo M.R."/>
            <person name="de Souza W."/>
        </authorList>
    </citation>
    <scope>NUCLEOTIDE SEQUENCE [LARGE SCALE GENOMIC DNA]</scope>
    <source>
        <strain evidence="1">K</strain>
    </source>
</reference>
<dbReference type="SUPFAM" id="SSF81837">
    <property type="entry name" value="BEACH domain"/>
    <property type="match status" value="1"/>
</dbReference>
<dbReference type="SUPFAM" id="SSF49899">
    <property type="entry name" value="Concanavalin A-like lectins/glucanases"/>
    <property type="match status" value="1"/>
</dbReference>
<evidence type="ECO:0000313" key="2">
    <source>
        <dbReference type="Proteomes" id="UP000179807"/>
    </source>
</evidence>
<evidence type="ECO:0000313" key="1">
    <source>
        <dbReference type="EMBL" id="OHS93030.1"/>
    </source>
</evidence>
<protein>
    <recommendedName>
        <fullName evidence="3">BEACH domain-containing protein</fullName>
    </recommendedName>
</protein>
<dbReference type="GeneID" id="94848031"/>
<dbReference type="PANTHER" id="PTHR13743">
    <property type="entry name" value="BEIGE/BEACH-RELATED"/>
    <property type="match status" value="1"/>
</dbReference>
<evidence type="ECO:0008006" key="3">
    <source>
        <dbReference type="Google" id="ProtNLM"/>
    </source>
</evidence>
<keyword evidence="2" id="KW-1185">Reference proteome</keyword>
<dbReference type="Proteomes" id="UP000179807">
    <property type="component" value="Unassembled WGS sequence"/>
</dbReference>
<comment type="caution">
    <text evidence="1">The sequence shown here is derived from an EMBL/GenBank/DDBJ whole genome shotgun (WGS) entry which is preliminary data.</text>
</comment>
<dbReference type="RefSeq" id="XP_068346167.1">
    <property type="nucleotide sequence ID" value="XM_068513327.1"/>
</dbReference>
<name>A0A1J4J044_9EUKA</name>
<proteinExistence type="predicted"/>
<sequence length="2373" mass="278526">MTDDFDFSNIKDLFLLRLDESRFTIVPESLEGKCFLMFPKYEKNHFNLITKIKSRKDAKNILDDLGFNYHYSSEILQNIKKNPHTELTGTVVLFQTFSFLNHKINQLFQKQSNAPIHIQNQPKLQNEEKHIYLILCAIMYYIPKRSEYKQNLKYCNAFDFIFNLLHCYIQKNGYYKSQKIIERIIVIYQKAFWINLAYYNMFYEFLLKVKNKYDVTDQLLIMIQNMCSENHSFCQNQHFVYQISGVIHSECKNFNIEALKVLAIISNFTDKVSSETKKIVETLIDPIIIDLPSIFIEIPENTHNFSNYSGNLSFDSFDYNIIETQSKFTKGFKNIVSNNKDDVSFLLDKLDQSIRDKVVVLSEVLPIFPQELINLFFTIFRMKFESDIHENEKKYSFLIVFLILVQNISQNDLIFSFIDIFFHPLIFNQEQTIFNDISLNPIIDSLRSIVFSLTSSNKELIYTNLIPTTCNPLFLVEIVSRINDIQQYYELDFLKILCTNSLILQKIDIEHHSEQIENARSSLFLLLSRVFIETEGSFKYFEDVMRFCYEKSVSSQFIFIFAQCFSVYHNYIDFDEMYRFIHKSNENNLSIAWRFIEILVKDSLVHTSAVKNIFVILMEYLEKSPTYEALEYSLKYVSYFKEIKPEYLKTLTQCLKLHNSQELYTKLLYLLGRPPTMLPKQEAFVIKNPIFIPILIFTYGFNRQILRLFNVLTDHSLHSTLYFHKYQIDKVLFQLIHKGNVVNYRGITFNVAMENKSKCRILLHKIISLSSDYSMVSYYLTDKSNIKELNYFTANAINQPYPIIPYGIFDPTYKSEKLKPSMFHKYFSVSFWLRSDDNFLQSINETCKLVSFTGKENKISLCVCVRRSTLSVFYTDNKHKTDVVLSGNIANMSKWTLITIVFFNDKSRICTYMNDIQGNISEFVPVIFEDEQQSIICSIGGTLSKTKTHDICGYIGGVTFYDRAVSHNEIYERIYDFCKPPTDYIISTYSLNKTSIKNNEQSYFMKVTMTFPFDSFFSTITNPLTVNKILTQLISEENEEVCYQYLSLLDKISFYSEIDLSLIYYFIQQPSRHNYNRLFDCVYSIFSHLMTETQSKWFNHILMNFDIWINYSNFNKILFVWSNSIVNKFPHFFKEKPYFSTFLGKITNSSYKDILMQKYWKQYIVFLQKIANISVSASGISSLFSMINDALTNFPRNSRYYYLDEPKQSLNKDISFNINKTSNILNLHANDFATIFSEKDEVSNYIENVPESINANSYQDSMENQNDYYENSTGIPQTMPLYYPNVSNIDVIFQQVNALVPDPSPINLSNNFNYSSYQQSPYSNISLPSYPTVDFPSSNLPSQPTLFYPTVNFDNNNIQSNSMENKFDEDNVSFLIDLLKIAQCVVKNQENLIFVLLGILQIKHPKIICECLFVLFEITPEENLTSMTASVLQKIDPSYFKDLIELLSSEIPSYPSLFPLICSMAVFSNPSYIDNAIPYLINIQIKSHYKNSRNSANNAKSDPWFFFPILLSFYLESTSKQVILNNVVLLCENNIVNMIQVLSLITYLSDYFEEFENNDTMAQFLKLLSCSNGNKEFFVELFIQSCYSLLFVSCRNDKKSIDRKFALNNIEDIKDFINIDFSHITAKFLLRLDPTNSIMMIERNNIAIELMKNVSDQKLDIPNHHKAQTIRKILAVSSLRLFDTQSFDDYKNICNLIEILSKEYKEQYTKNIRFLFESLKKCMCVSYSSNIEKIPDDSFNQSMLIRIKSNGILRQKSVVDRCYRQCILLSTLKVKSYEPIKSTISSQTSNSKLTLFHQGSNEYHKKNNISSNFNSNCVLIKNGNSINSVFELNETCIILMTNEKTISLDLKNIYGYKRNKQIIEFFTKDGKSYYIVFHDTESNKKLRKKMTQKKIISRKLSNKILYRYVKYWQERSITTFKFLMFVNIYAAHTLNSQLKNCKPYFPSFILFEKESNNTLKIAEYEKWNQETVEFVDNLMDEHIFDENINSLQNLKSDKLIEQFTKRNNVSAQFYYFFESISMNEKMFNFASDRFEFIYKIRKMLEQVTNIEDWIKQAFDLNFEIRPRLERKRFVIEKYDINIRQSNDSIKFAVSLNKFETSIFSFILCTRKGDVFYCNEKESNPILRCTDYLNDAQFFKLFDGFALYNQKYHSLIIVNSHKEHYVLNNVYYEYPLFSGSSKKFLYLKSPTIICITKECNLTESKIICQLPSPVHLMKVSFEFYVIAIISDDLKVRTMTLNNGELISEFEIDEPAEEMMITDSFGFIFISTKSFIYLFTINGSLIKKVENIFSDIVSWFSFTDKNGVDYIGNVNSNGEIYYFEAFYPLNMITIGKFRNVASIAFDVLSDKLMILQNTGKIIARSQPLSTIESYY</sequence>
<accession>A0A1J4J044</accession>